<dbReference type="FunFam" id="3.40.140.10:FF:000025">
    <property type="entry name" value="Riboflavin biosynthesis protein RibD"/>
    <property type="match status" value="1"/>
</dbReference>
<dbReference type="InterPro" id="IPR002734">
    <property type="entry name" value="RibDG_C"/>
</dbReference>
<gene>
    <name evidence="20" type="primary">ribD</name>
    <name evidence="20" type="ORF">HUR95_12680</name>
</gene>
<feature type="binding site" evidence="17">
    <location>
        <position position="249"/>
    </location>
    <ligand>
        <name>NADP(+)</name>
        <dbReference type="ChEBI" id="CHEBI:58349"/>
    </ligand>
</feature>
<dbReference type="OrthoDB" id="9800865at2"/>
<feature type="binding site" evidence="17">
    <location>
        <position position="222"/>
    </location>
    <ligand>
        <name>NADP(+)</name>
        <dbReference type="ChEBI" id="CHEBI:58349"/>
    </ligand>
</feature>
<feature type="binding site" evidence="17">
    <location>
        <position position="230"/>
    </location>
    <ligand>
        <name>substrate</name>
    </ligand>
</feature>
<evidence type="ECO:0000256" key="3">
    <source>
        <dbReference type="ARBA" id="ARBA00004910"/>
    </source>
</evidence>
<evidence type="ECO:0000256" key="2">
    <source>
        <dbReference type="ARBA" id="ARBA00004882"/>
    </source>
</evidence>
<keyword evidence="9 15" id="KW-0862">Zinc</keyword>
<dbReference type="InterPro" id="IPR002125">
    <property type="entry name" value="CMP_dCMP_dom"/>
</dbReference>
<protein>
    <recommendedName>
        <fullName evidence="15">Riboflavin biosynthesis protein RibD</fullName>
    </recommendedName>
    <domain>
        <recommendedName>
            <fullName evidence="15">Diaminohydroxyphosphoribosylaminopyrimidine deaminase</fullName>
            <shortName evidence="15">DRAP deaminase</shortName>
            <ecNumber evidence="15">3.5.4.26</ecNumber>
        </recommendedName>
        <alternativeName>
            <fullName evidence="15">Riboflavin-specific deaminase</fullName>
        </alternativeName>
    </domain>
    <domain>
        <recommendedName>
            <fullName evidence="15">5-amino-6-(5-phosphoribosylamino)uracil reductase</fullName>
            <ecNumber evidence="15">1.1.1.193</ecNumber>
        </recommendedName>
        <alternativeName>
            <fullName evidence="15">HTP reductase</fullName>
        </alternativeName>
    </domain>
</protein>
<dbReference type="EC" id="3.5.4.26" evidence="15"/>
<keyword evidence="7 15" id="KW-0479">Metal-binding</keyword>
<evidence type="ECO:0000256" key="17">
    <source>
        <dbReference type="PIRSR" id="PIRSR006769-2"/>
    </source>
</evidence>
<dbReference type="GO" id="GO:0050661">
    <property type="term" value="F:NADP binding"/>
    <property type="evidence" value="ECO:0007669"/>
    <property type="project" value="InterPro"/>
</dbReference>
<dbReference type="AlphaFoldDB" id="A0A8X8L9K2"/>
<feature type="binding site" evidence="17">
    <location>
        <position position="196"/>
    </location>
    <ligand>
        <name>NADP(+)</name>
        <dbReference type="ChEBI" id="CHEBI:58349"/>
    </ligand>
</feature>
<dbReference type="InterPro" id="IPR050765">
    <property type="entry name" value="Riboflavin_Biosynth_HTPR"/>
</dbReference>
<dbReference type="Proteomes" id="UP000825179">
    <property type="component" value="Chromosome"/>
</dbReference>
<name>A0A8X8L9K2_CALTT</name>
<dbReference type="PANTHER" id="PTHR38011:SF7">
    <property type="entry name" value="2,5-DIAMINO-6-RIBOSYLAMINO-4(3H)-PYRIMIDINONE 5'-PHOSPHATE REDUCTASE"/>
    <property type="match status" value="1"/>
</dbReference>
<comment type="pathway">
    <text evidence="3 15">Cofactor biosynthesis; riboflavin biosynthesis; 5-amino-6-(D-ribitylamino)uracil from GTP: step 3/4.</text>
</comment>
<dbReference type="InterPro" id="IPR004794">
    <property type="entry name" value="Eubact_RibD"/>
</dbReference>
<dbReference type="NCBIfam" id="TIGR00227">
    <property type="entry name" value="ribD_Cterm"/>
    <property type="match status" value="1"/>
</dbReference>
<dbReference type="GO" id="GO:0008270">
    <property type="term" value="F:zinc ion binding"/>
    <property type="evidence" value="ECO:0007669"/>
    <property type="project" value="InterPro"/>
</dbReference>
<feature type="binding site" evidence="17">
    <location>
        <position position="233"/>
    </location>
    <ligand>
        <name>substrate</name>
    </ligand>
</feature>
<evidence type="ECO:0000256" key="10">
    <source>
        <dbReference type="ARBA" id="ARBA00022857"/>
    </source>
</evidence>
<evidence type="ECO:0000256" key="6">
    <source>
        <dbReference type="ARBA" id="ARBA00022619"/>
    </source>
</evidence>
<proteinExistence type="inferred from homology"/>
<evidence type="ECO:0000256" key="16">
    <source>
        <dbReference type="PIRSR" id="PIRSR006769-1"/>
    </source>
</evidence>
<comment type="cofactor">
    <cofactor evidence="15 18">
        <name>Zn(2+)</name>
        <dbReference type="ChEBI" id="CHEBI:29105"/>
    </cofactor>
    <text evidence="15 18">Binds 1 zinc ion.</text>
</comment>
<evidence type="ECO:0000256" key="13">
    <source>
        <dbReference type="ARBA" id="ARBA00049861"/>
    </source>
</evidence>
<dbReference type="InterPro" id="IPR016193">
    <property type="entry name" value="Cytidine_deaminase-like"/>
</dbReference>
<evidence type="ECO:0000256" key="11">
    <source>
        <dbReference type="ARBA" id="ARBA00023002"/>
    </source>
</evidence>
<keyword evidence="8 15" id="KW-0378">Hydrolase</keyword>
<feature type="active site" description="Proton donor" evidence="16">
    <location>
        <position position="78"/>
    </location>
</feature>
<dbReference type="SUPFAM" id="SSF53927">
    <property type="entry name" value="Cytidine deaminase-like"/>
    <property type="match status" value="1"/>
</dbReference>
<evidence type="ECO:0000256" key="14">
    <source>
        <dbReference type="ARBA" id="ARBA00049886"/>
    </source>
</evidence>
<keyword evidence="10 15" id="KW-0521">NADP</keyword>
<dbReference type="PIRSF" id="PIRSF006769">
    <property type="entry name" value="RibD"/>
    <property type="match status" value="1"/>
</dbReference>
<dbReference type="PANTHER" id="PTHR38011">
    <property type="entry name" value="DIHYDROFOLATE REDUCTASE FAMILY PROTEIN (AFU_ORTHOLOGUE AFUA_8G06820)"/>
    <property type="match status" value="1"/>
</dbReference>
<dbReference type="PROSITE" id="PS00903">
    <property type="entry name" value="CYT_DCMP_DEAMINASES_1"/>
    <property type="match status" value="1"/>
</dbReference>
<feature type="binding site" evidence="17">
    <location>
        <position position="180"/>
    </location>
    <ligand>
        <name>NADP(+)</name>
        <dbReference type="ChEBI" id="CHEBI:58349"/>
    </ligand>
</feature>
<feature type="binding site" evidence="17">
    <location>
        <position position="226"/>
    </location>
    <ligand>
        <name>NADP(+)</name>
        <dbReference type="ChEBI" id="CHEBI:58349"/>
    </ligand>
</feature>
<dbReference type="EMBL" id="CP082237">
    <property type="protein sequence ID" value="QZT33153.1"/>
    <property type="molecule type" value="Genomic_DNA"/>
</dbReference>
<dbReference type="Gene3D" id="3.40.430.10">
    <property type="entry name" value="Dihydrofolate Reductase, subunit A"/>
    <property type="match status" value="1"/>
</dbReference>
<evidence type="ECO:0000259" key="19">
    <source>
        <dbReference type="PROSITE" id="PS51747"/>
    </source>
</evidence>
<evidence type="ECO:0000256" key="9">
    <source>
        <dbReference type="ARBA" id="ARBA00022833"/>
    </source>
</evidence>
<evidence type="ECO:0000256" key="5">
    <source>
        <dbReference type="ARBA" id="ARBA00007417"/>
    </source>
</evidence>
<feature type="binding site" evidence="18">
    <location>
        <position position="101"/>
    </location>
    <ligand>
        <name>Zn(2+)</name>
        <dbReference type="ChEBI" id="CHEBI:29105"/>
        <note>catalytic</note>
    </ligand>
</feature>
<keyword evidence="6 15" id="KW-0686">Riboflavin biosynthesis</keyword>
<dbReference type="EC" id="1.1.1.193" evidence="15"/>
<organism evidence="20 21">
    <name type="scientific">Caldalkalibacillus thermarum (strain TA2.A1)</name>
    <dbReference type="NCBI Taxonomy" id="986075"/>
    <lineage>
        <taxon>Bacteria</taxon>
        <taxon>Bacillati</taxon>
        <taxon>Bacillota</taxon>
        <taxon>Bacilli</taxon>
        <taxon>Bacillales</taxon>
        <taxon>Bacillaceae</taxon>
        <taxon>Caldalkalibacillus</taxon>
    </lineage>
</organism>
<evidence type="ECO:0000256" key="12">
    <source>
        <dbReference type="ARBA" id="ARBA00023268"/>
    </source>
</evidence>
<dbReference type="Pfam" id="PF00383">
    <property type="entry name" value="dCMP_cyt_deam_1"/>
    <property type="match status" value="1"/>
</dbReference>
<keyword evidence="12" id="KW-0511">Multifunctional enzyme</keyword>
<dbReference type="GO" id="GO:0008835">
    <property type="term" value="F:diaminohydroxyphosphoribosylaminopyrimidine deaminase activity"/>
    <property type="evidence" value="ECO:0007669"/>
    <property type="project" value="UniProtKB-EC"/>
</dbReference>
<comment type="function">
    <text evidence="1 15">Converts 2,5-diamino-6-(ribosylamino)-4(3h)-pyrimidinone 5'-phosphate into 5-amino-6-(ribosylamino)-2,4(1h,3h)-pyrimidinedione 5'-phosphate.</text>
</comment>
<feature type="binding site" evidence="17">
    <location>
        <begin position="321"/>
        <end position="327"/>
    </location>
    <ligand>
        <name>NADP(+)</name>
        <dbReference type="ChEBI" id="CHEBI:58349"/>
    </ligand>
</feature>
<evidence type="ECO:0000313" key="20">
    <source>
        <dbReference type="EMBL" id="QZT33153.1"/>
    </source>
</evidence>
<feature type="domain" description="CMP/dCMP-type deaminase" evidence="19">
    <location>
        <begin position="27"/>
        <end position="149"/>
    </location>
</feature>
<dbReference type="KEGG" id="cthu:HUR95_12680"/>
<feature type="binding site" evidence="17">
    <location>
        <position position="210"/>
    </location>
    <ligand>
        <name>substrate</name>
    </ligand>
</feature>
<dbReference type="Pfam" id="PF01872">
    <property type="entry name" value="RibD_C"/>
    <property type="match status" value="1"/>
</dbReference>
<dbReference type="PROSITE" id="PS51747">
    <property type="entry name" value="CYT_DCMP_DEAMINASES_2"/>
    <property type="match status" value="1"/>
</dbReference>
<feature type="binding site" evidence="18">
    <location>
        <position position="76"/>
    </location>
    <ligand>
        <name>Zn(2+)</name>
        <dbReference type="ChEBI" id="CHEBI:29105"/>
        <note>catalytic</note>
    </ligand>
</feature>
<dbReference type="SUPFAM" id="SSF53597">
    <property type="entry name" value="Dihydrofolate reductase-like"/>
    <property type="match status" value="1"/>
</dbReference>
<dbReference type="GO" id="GO:0008703">
    <property type="term" value="F:5-amino-6-(5-phosphoribosylamino)uracil reductase activity"/>
    <property type="evidence" value="ECO:0007669"/>
    <property type="project" value="UniProtKB-EC"/>
</dbReference>
<comment type="similarity">
    <text evidence="4 15">In the N-terminal section; belongs to the cytidine and deoxycytidylate deaminase family.</text>
</comment>
<dbReference type="InterPro" id="IPR011549">
    <property type="entry name" value="RibD_C"/>
</dbReference>
<comment type="pathway">
    <text evidence="2 15">Cofactor biosynthesis; riboflavin biosynthesis; 5-amino-6-(D-ribitylamino)uracil from GTP: step 2/4.</text>
</comment>
<dbReference type="GO" id="GO:0009231">
    <property type="term" value="P:riboflavin biosynthetic process"/>
    <property type="evidence" value="ECO:0007669"/>
    <property type="project" value="UniProtKB-KW"/>
</dbReference>
<reference evidence="20 21" key="1">
    <citation type="journal article" date="2020" name="Extremophiles">
        <title>Genomic analysis of Caldalkalibacillus thermarum TA2.A1 reveals aerobic alkaliphilic metabolism and evolutionary hallmarks linking alkaliphilic bacteria and plant life.</title>
        <authorList>
            <person name="de Jong S.I."/>
            <person name="van den Broek M.A."/>
            <person name="Merkel A.Y."/>
            <person name="de la Torre Cortes P."/>
            <person name="Kalamorz F."/>
            <person name="Cook G.M."/>
            <person name="van Loosdrecht M.C.M."/>
            <person name="McMillan D.G.G."/>
        </authorList>
    </citation>
    <scope>NUCLEOTIDE SEQUENCE [LARGE SCALE GENOMIC DNA]</scope>
    <source>
        <strain evidence="20 21">TA2.A1</strain>
    </source>
</reference>
<sequence length="388" mass="41912">MHEKKDAFRLESRCFTSVKGGAYVASERDSYYMKLALQLAEATSGQTSPNPVVGAVIVKDFEIVGLGAHLKAGEAHAEVHALAMAKEKAQGATMYVTLEPCSHYGRTPPCADAVIEAGIKRVVIAACDPNPLVRGRGVEKLKAAGLEVEVGLFKKEAERLNEIFNYYIVHRRPFVTLKTATTLDGKIATVTGESQWITGEEARADVHLLRHRHDAILVGINTVLRDNPRLTTRIAGQSGRHPVRVILDSKLRIPLDAQVTHTEQAPTWIFTTDQAPAERVKALTEKGVKVVKISSETRVDVEQVLAYLGEQGIASVLVEGGGEVNASFLQGGFVNKVVAYLAPKLIGGNEAPGAFRGQGVLSLAQSLHLKDVSVETLGQDLKVVGYLK</sequence>
<evidence type="ECO:0000313" key="21">
    <source>
        <dbReference type="Proteomes" id="UP000825179"/>
    </source>
</evidence>
<dbReference type="CDD" id="cd01284">
    <property type="entry name" value="Riboflavin_deaminase-reductase"/>
    <property type="match status" value="1"/>
</dbReference>
<dbReference type="InterPro" id="IPR016192">
    <property type="entry name" value="APOBEC/CMP_deaminase_Zn-bd"/>
</dbReference>
<evidence type="ECO:0000256" key="1">
    <source>
        <dbReference type="ARBA" id="ARBA00002151"/>
    </source>
</evidence>
<comment type="similarity">
    <text evidence="5 15">In the C-terminal section; belongs to the HTP reductase family.</text>
</comment>
<dbReference type="NCBIfam" id="TIGR00326">
    <property type="entry name" value="eubact_ribD"/>
    <property type="match status" value="1"/>
</dbReference>
<dbReference type="InterPro" id="IPR024072">
    <property type="entry name" value="DHFR-like_dom_sf"/>
</dbReference>
<feature type="binding site" evidence="17">
    <location>
        <position position="319"/>
    </location>
    <ligand>
        <name>substrate</name>
    </ligand>
</feature>
<accession>A0A8X8L9K2</accession>
<comment type="catalytic activity">
    <reaction evidence="14 15">
        <text>2,5-diamino-6-hydroxy-4-(5-phosphoribosylamino)-pyrimidine + H2O + H(+) = 5-amino-6-(5-phospho-D-ribosylamino)uracil + NH4(+)</text>
        <dbReference type="Rhea" id="RHEA:21868"/>
        <dbReference type="ChEBI" id="CHEBI:15377"/>
        <dbReference type="ChEBI" id="CHEBI:15378"/>
        <dbReference type="ChEBI" id="CHEBI:28938"/>
        <dbReference type="ChEBI" id="CHEBI:58453"/>
        <dbReference type="ChEBI" id="CHEBI:58614"/>
        <dbReference type="EC" id="3.5.4.26"/>
    </reaction>
</comment>
<evidence type="ECO:0000256" key="4">
    <source>
        <dbReference type="ARBA" id="ARBA00005259"/>
    </source>
</evidence>
<evidence type="ECO:0000256" key="18">
    <source>
        <dbReference type="PIRSR" id="PIRSR006769-3"/>
    </source>
</evidence>
<feature type="binding site" evidence="17">
    <location>
        <position position="194"/>
    </location>
    <ligand>
        <name>substrate</name>
    </ligand>
</feature>
<keyword evidence="21" id="KW-1185">Reference proteome</keyword>
<keyword evidence="11 15" id="KW-0560">Oxidoreductase</keyword>
<evidence type="ECO:0000256" key="7">
    <source>
        <dbReference type="ARBA" id="ARBA00022723"/>
    </source>
</evidence>
<evidence type="ECO:0000256" key="15">
    <source>
        <dbReference type="PIRNR" id="PIRNR006769"/>
    </source>
</evidence>
<evidence type="ECO:0000256" key="8">
    <source>
        <dbReference type="ARBA" id="ARBA00022801"/>
    </source>
</evidence>
<feature type="binding site" evidence="18">
    <location>
        <position position="110"/>
    </location>
    <ligand>
        <name>Zn(2+)</name>
        <dbReference type="ChEBI" id="CHEBI:29105"/>
        <note>catalytic</note>
    </ligand>
</feature>
<dbReference type="Gene3D" id="3.40.140.10">
    <property type="entry name" value="Cytidine Deaminase, domain 2"/>
    <property type="match status" value="1"/>
</dbReference>
<comment type="catalytic activity">
    <reaction evidence="13 15">
        <text>5-amino-6-(5-phospho-D-ribitylamino)uracil + NADP(+) = 5-amino-6-(5-phospho-D-ribosylamino)uracil + NADPH + H(+)</text>
        <dbReference type="Rhea" id="RHEA:17845"/>
        <dbReference type="ChEBI" id="CHEBI:15378"/>
        <dbReference type="ChEBI" id="CHEBI:57783"/>
        <dbReference type="ChEBI" id="CHEBI:58349"/>
        <dbReference type="ChEBI" id="CHEBI:58421"/>
        <dbReference type="ChEBI" id="CHEBI:58453"/>
        <dbReference type="EC" id="1.1.1.193"/>
    </reaction>
</comment>